<accession>A0A0N5BYV3</accession>
<proteinExistence type="predicted"/>
<dbReference type="Proteomes" id="UP000046392">
    <property type="component" value="Unplaced"/>
</dbReference>
<reference evidence="3" key="1">
    <citation type="submission" date="2017-02" db="UniProtKB">
        <authorList>
            <consortium name="WormBaseParasite"/>
        </authorList>
    </citation>
    <scope>IDENTIFICATION</scope>
</reference>
<keyword evidence="2" id="KW-1185">Reference proteome</keyword>
<organism evidence="2 3">
    <name type="scientific">Strongyloides papillosus</name>
    <name type="common">Intestinal threadworm</name>
    <dbReference type="NCBI Taxonomy" id="174720"/>
    <lineage>
        <taxon>Eukaryota</taxon>
        <taxon>Metazoa</taxon>
        <taxon>Ecdysozoa</taxon>
        <taxon>Nematoda</taxon>
        <taxon>Chromadorea</taxon>
        <taxon>Rhabditida</taxon>
        <taxon>Tylenchina</taxon>
        <taxon>Panagrolaimomorpha</taxon>
        <taxon>Strongyloidoidea</taxon>
        <taxon>Strongyloididae</taxon>
        <taxon>Strongyloides</taxon>
    </lineage>
</organism>
<dbReference type="WBParaSite" id="SPAL_0001095100.1">
    <property type="protein sequence ID" value="SPAL_0001095100.1"/>
    <property type="gene ID" value="SPAL_0001095100"/>
</dbReference>
<dbReference type="AlphaFoldDB" id="A0A0N5BYV3"/>
<evidence type="ECO:0000256" key="1">
    <source>
        <dbReference type="SAM" id="MobiDB-lite"/>
    </source>
</evidence>
<sequence>MEKAKRLDVFNSERRNFLDKSNGYSCVEYERDDKENNPNNSQTTTTSFTTPTSTATPIHKSNYSYSTPNCTPLGRSDNAVNSNVLKRKNLNDVDCTTPFKKEAILPTPSTNSKTEDNVDLEDVENLIAILFESSENEKVELSIVTDFLHIDNKKFLKFYAFLRDRYELTDRLTMIRKK</sequence>
<protein>
    <submittedName>
        <fullName evidence="3">PRESAN domain-containing protein</fullName>
    </submittedName>
</protein>
<evidence type="ECO:0000313" key="2">
    <source>
        <dbReference type="Proteomes" id="UP000046392"/>
    </source>
</evidence>
<feature type="region of interest" description="Disordered" evidence="1">
    <location>
        <begin position="29"/>
        <end position="61"/>
    </location>
</feature>
<feature type="compositionally biased region" description="Low complexity" evidence="1">
    <location>
        <begin position="37"/>
        <end position="57"/>
    </location>
</feature>
<name>A0A0N5BYV3_STREA</name>
<evidence type="ECO:0000313" key="3">
    <source>
        <dbReference type="WBParaSite" id="SPAL_0001095100.1"/>
    </source>
</evidence>